<sequence length="101" mass="10444">CRRFSSPAAYAADSTNYPDYGCCLTSRRWCWAAFAAGRDFAPPAVTATPAENYCLSGFLNAVVATEFAFSVADSASLFAGFAESASGFASAAGWVSDTPAG</sequence>
<feature type="non-terminal residue" evidence="1">
    <location>
        <position position="1"/>
    </location>
</feature>
<evidence type="ECO:0000313" key="1">
    <source>
        <dbReference type="EMBL" id="ETJ31878.1"/>
    </source>
</evidence>
<protein>
    <submittedName>
        <fullName evidence="1">Uncharacterized protein</fullName>
    </submittedName>
</protein>
<name>W1XNE7_9ZZZZ</name>
<accession>W1XNE7</accession>
<comment type="caution">
    <text evidence="1">The sequence shown here is derived from an EMBL/GenBank/DDBJ whole genome shotgun (WGS) entry which is preliminary data.</text>
</comment>
<dbReference type="EMBL" id="AZMM01013640">
    <property type="protein sequence ID" value="ETJ31878.1"/>
    <property type="molecule type" value="Genomic_DNA"/>
</dbReference>
<proteinExistence type="predicted"/>
<gene>
    <name evidence="1" type="ORF">Q604_UNBC13640G0001</name>
</gene>
<organism evidence="1">
    <name type="scientific">human gut metagenome</name>
    <dbReference type="NCBI Taxonomy" id="408170"/>
    <lineage>
        <taxon>unclassified sequences</taxon>
        <taxon>metagenomes</taxon>
        <taxon>organismal metagenomes</taxon>
    </lineage>
</organism>
<reference evidence="1" key="1">
    <citation type="submission" date="2013-12" db="EMBL/GenBank/DDBJ databases">
        <title>A Varibaculum cambriense genome reconstructed from a premature infant gut community with otherwise low bacterial novelty that shifts toward anaerobic metabolism during the third week of life.</title>
        <authorList>
            <person name="Brown C.T."/>
            <person name="Sharon I."/>
            <person name="Thomas B.C."/>
            <person name="Castelle C.J."/>
            <person name="Morowitz M.J."/>
            <person name="Banfield J.F."/>
        </authorList>
    </citation>
    <scope>NUCLEOTIDE SEQUENCE</scope>
</reference>
<dbReference type="AlphaFoldDB" id="W1XNE7"/>